<dbReference type="InterPro" id="IPR051647">
    <property type="entry name" value="Mediator_comp_sub12"/>
</dbReference>
<dbReference type="GO" id="GO:0003713">
    <property type="term" value="F:transcription coactivator activity"/>
    <property type="evidence" value="ECO:0007669"/>
    <property type="project" value="TreeGrafter"/>
</dbReference>
<feature type="compositionally biased region" description="Low complexity" evidence="1">
    <location>
        <begin position="607"/>
        <end position="622"/>
    </location>
</feature>
<name>A0A9P6QAG3_9FUNG</name>
<evidence type="ECO:0000313" key="2">
    <source>
        <dbReference type="EMBL" id="KAG0263482.1"/>
    </source>
</evidence>
<dbReference type="OrthoDB" id="8110916at2759"/>
<dbReference type="EMBL" id="JAAAJB010000160">
    <property type="protein sequence ID" value="KAG0263482.1"/>
    <property type="molecule type" value="Genomic_DNA"/>
</dbReference>
<dbReference type="AlphaFoldDB" id="A0A9P6QAG3"/>
<dbReference type="PANTHER" id="PTHR46007">
    <property type="entry name" value="MEDIATOR OF RNA POLYMERASE II TRANSCRIPTION SUBUNIT 12"/>
    <property type="match status" value="1"/>
</dbReference>
<keyword evidence="3" id="KW-1185">Reference proteome</keyword>
<gene>
    <name evidence="2" type="ORF">DFQ27_001734</name>
</gene>
<feature type="region of interest" description="Disordered" evidence="1">
    <location>
        <begin position="33"/>
        <end position="80"/>
    </location>
</feature>
<evidence type="ECO:0000256" key="1">
    <source>
        <dbReference type="SAM" id="MobiDB-lite"/>
    </source>
</evidence>
<dbReference type="PANTHER" id="PTHR46007:SF8">
    <property type="entry name" value="C2H2-TYPE DOMAIN-CONTAINING PROTEIN"/>
    <property type="match status" value="1"/>
</dbReference>
<feature type="compositionally biased region" description="Low complexity" evidence="1">
    <location>
        <begin position="643"/>
        <end position="663"/>
    </location>
</feature>
<feature type="compositionally biased region" description="Low complexity" evidence="1">
    <location>
        <begin position="52"/>
        <end position="80"/>
    </location>
</feature>
<proteinExistence type="predicted"/>
<dbReference type="Proteomes" id="UP000807716">
    <property type="component" value="Unassembled WGS sequence"/>
</dbReference>
<dbReference type="GO" id="GO:0016592">
    <property type="term" value="C:mediator complex"/>
    <property type="evidence" value="ECO:0007669"/>
    <property type="project" value="TreeGrafter"/>
</dbReference>
<dbReference type="GO" id="GO:0045944">
    <property type="term" value="P:positive regulation of transcription by RNA polymerase II"/>
    <property type="evidence" value="ECO:0007669"/>
    <property type="project" value="TreeGrafter"/>
</dbReference>
<organism evidence="2 3">
    <name type="scientific">Actinomortierella ambigua</name>
    <dbReference type="NCBI Taxonomy" id="1343610"/>
    <lineage>
        <taxon>Eukaryota</taxon>
        <taxon>Fungi</taxon>
        <taxon>Fungi incertae sedis</taxon>
        <taxon>Mucoromycota</taxon>
        <taxon>Mortierellomycotina</taxon>
        <taxon>Mortierellomycetes</taxon>
        <taxon>Mortierellales</taxon>
        <taxon>Mortierellaceae</taxon>
        <taxon>Actinomortierella</taxon>
    </lineage>
</organism>
<feature type="region of interest" description="Disordered" evidence="1">
    <location>
        <begin position="602"/>
        <end position="663"/>
    </location>
</feature>
<protein>
    <submittedName>
        <fullName evidence="2">Uncharacterized protein</fullName>
    </submittedName>
</protein>
<comment type="caution">
    <text evidence="2">The sequence shown here is derived from an EMBL/GenBank/DDBJ whole genome shotgun (WGS) entry which is preliminary data.</text>
</comment>
<accession>A0A9P6QAG3</accession>
<reference evidence="2" key="1">
    <citation type="journal article" date="2020" name="Fungal Divers.">
        <title>Resolving the Mortierellaceae phylogeny through synthesis of multi-gene phylogenetics and phylogenomics.</title>
        <authorList>
            <person name="Vandepol N."/>
            <person name="Liber J."/>
            <person name="Desiro A."/>
            <person name="Na H."/>
            <person name="Kennedy M."/>
            <person name="Barry K."/>
            <person name="Grigoriev I.V."/>
            <person name="Miller A.N."/>
            <person name="O'Donnell K."/>
            <person name="Stajich J.E."/>
            <person name="Bonito G."/>
        </authorList>
    </citation>
    <scope>NUCLEOTIDE SEQUENCE</scope>
    <source>
        <strain evidence="2">BC1065</strain>
    </source>
</reference>
<sequence length="801" mass="88749">MHAHVRRLLAHGLARRAGTIRPCLRSTQAVRTLATAHPPQPSTHSDLDEPLTDTPTSAAAAARAAGSTTTTTSSSTTTTTPEMIALSEESFQAQKRRLLGSLDVLVQIQNGPMEKNERSDLDDIEVEYWTNRVQSAIRDLQQESTRLRVAVIGDSSGQDSLMDLLMPSEENVRRSAKETGRVHRLRYGPEYSASEETGAEILERAPISWLEGLGDEDGGEIIEVSGYDLDDLTMDDIVYNSDLILLRTDALRQLSLEEEQRFLHRYRNKSNIVIVVDMNTTVTSSSSTDQQQQQRQHAMTMAALKANLHRAVKSTSHGYSNMQQQDRHIAGKILRVSNPEPLPILLELPPRTVATESQHLETVGALQHLVASTLMDTPTTTATATTTTTIHHRRVALLTRARDLVTAGIEAVEQRLVDRLKTYARVDQLSEQVTSEIKRVSELERRRIEDQVSRGNGSGSGGGEMEQDVATMHRVLDHFFRHEVPTWMLVARSGEIAERLEELWAAGCFAETEHRMAYRLGRLHQTALDVFWSTGQALRQLHDQLQVEGLPIGAKAVRQDLEMACAGLDRAREQVQRGVKDKDAFVLSNVVWKARSTFGGPLNSLRQQQEQKQQQQQQQQQHAEAKKAQDTQASIPPTPPPSSHSSSPSSSSSATSTPTSTYSASALDRLQRRGQVALAQGLGIETSAVATGVGLATQFPPEVYLTSSAGIALVGLGYMHLRWKAAQAEFRAEADQVAQQLKQELLETYEDQVQRTMVEPLTNVVGLLDKNLGERLLRSLDQRDVLKTIKQEAQGVEQIKY</sequence>
<evidence type="ECO:0000313" key="3">
    <source>
        <dbReference type="Proteomes" id="UP000807716"/>
    </source>
</evidence>